<dbReference type="GO" id="GO:0045943">
    <property type="term" value="P:positive regulation of transcription by RNA polymerase I"/>
    <property type="evidence" value="ECO:0007669"/>
    <property type="project" value="InterPro"/>
</dbReference>
<keyword evidence="6" id="KW-0804">Transcription</keyword>
<dbReference type="PROSITE" id="PS50294">
    <property type="entry name" value="WD_REPEATS_REGION"/>
    <property type="match status" value="1"/>
</dbReference>
<dbReference type="SUPFAM" id="SSF69322">
    <property type="entry name" value="Tricorn protease domain 2"/>
    <property type="match status" value="1"/>
</dbReference>
<dbReference type="GO" id="GO:0003723">
    <property type="term" value="F:RNA binding"/>
    <property type="evidence" value="ECO:0007669"/>
    <property type="project" value="InterPro"/>
</dbReference>
<feature type="compositionally biased region" description="Basic and acidic residues" evidence="9">
    <location>
        <begin position="1"/>
        <end position="28"/>
    </location>
</feature>
<dbReference type="GO" id="GO:0032040">
    <property type="term" value="C:small-subunit processome"/>
    <property type="evidence" value="ECO:0007669"/>
    <property type="project" value="InterPro"/>
</dbReference>
<dbReference type="InterPro" id="IPR036322">
    <property type="entry name" value="WD40_repeat_dom_sf"/>
</dbReference>
<dbReference type="SMART" id="SM00320">
    <property type="entry name" value="WD40"/>
    <property type="match status" value="4"/>
</dbReference>
<dbReference type="AlphaFoldDB" id="C4JX08"/>
<evidence type="ECO:0000256" key="2">
    <source>
        <dbReference type="ARBA" id="ARBA00022517"/>
    </source>
</evidence>
<dbReference type="InterPro" id="IPR053826">
    <property type="entry name" value="WDR75"/>
</dbReference>
<feature type="repeat" description="WD" evidence="8">
    <location>
        <begin position="366"/>
        <end position="407"/>
    </location>
</feature>
<dbReference type="Gene3D" id="2.130.10.10">
    <property type="entry name" value="YVTN repeat-like/Quinoprotein amine dehydrogenase"/>
    <property type="match status" value="2"/>
</dbReference>
<dbReference type="GO" id="GO:2000234">
    <property type="term" value="P:positive regulation of rRNA processing"/>
    <property type="evidence" value="ECO:0007669"/>
    <property type="project" value="TreeGrafter"/>
</dbReference>
<dbReference type="EMBL" id="CH476618">
    <property type="protein sequence ID" value="EEP81316.1"/>
    <property type="molecule type" value="Genomic_DNA"/>
</dbReference>
<dbReference type="KEGG" id="ure:UREG_06181"/>
<dbReference type="InterPro" id="IPR015943">
    <property type="entry name" value="WD40/YVTN_repeat-like_dom_sf"/>
</dbReference>
<gene>
    <name evidence="10" type="ORF">UREG_06181</name>
</gene>
<keyword evidence="11" id="KW-1185">Reference proteome</keyword>
<dbReference type="InParanoid" id="C4JX08"/>
<dbReference type="GO" id="GO:0006364">
    <property type="term" value="P:rRNA processing"/>
    <property type="evidence" value="ECO:0007669"/>
    <property type="project" value="UniProtKB-KW"/>
</dbReference>
<evidence type="ECO:0000256" key="4">
    <source>
        <dbReference type="ARBA" id="ARBA00022574"/>
    </source>
</evidence>
<dbReference type="InterPro" id="IPR001680">
    <property type="entry name" value="WD40_rpt"/>
</dbReference>
<evidence type="ECO:0000256" key="1">
    <source>
        <dbReference type="ARBA" id="ARBA00004604"/>
    </source>
</evidence>
<evidence type="ECO:0000256" key="6">
    <source>
        <dbReference type="ARBA" id="ARBA00023163"/>
    </source>
</evidence>
<proteinExistence type="predicted"/>
<sequence length="963" mass="106083">MKEKRSLRPDGSPDAKPAREAKRLKQSKDSNISPAIVSRNRDKKLSGQGQAPSPNKTPSKKSKPEPTPTLEVLSVIPTNAKEQELGQLKRSDHWNLSYRSGGRFLNLDPVFSIDEKYIILAQENAVQIYSMSTSTIVRILHNPDEFRRIAGYKLSPSNPAHLFVATHSGHVSEWNWTTGDLIQSQKSSEKVIAIDVIGDVSGDSPADASPILYSICKTKNKKYSVCKWRNTAGTKAQSWKQSVIYQTSTRIGNVRVAANGRLIIATAGPYVVIGQASMPASQNQKNFEYTWRKVRLPIVVSCFDIREPAQPDKPTGPQKGRSPPIAIDLVVGSSDGAILIYHDFANTLLRYEGQGELDAGLVARKLHWHRDRVNTVKWSKDGNYLISGGLETVLVLWQLDTGRKQFLPHLTSPICTVVVSPSGTSYAVKLADNSIMVLSTSELRPTTSMSSLQLPSNDDMKNPETKGSSSKTIESIRERPIGVLPAVLHPVLSDYLLLAVPSSQTAPSTAKSPTASFLQTFDTRSNQHISRQALARTNVSVLHTGPDGTELTTPDVKFVEISSDGDWLVTVDEWEQYPGSLNILSPLDEPDARQRKREIFLKFWHWHETNREWELVTRVDGPHFSPSSGSMPIRGLVANPQDLSFATVGDDGVVRLWKPEYRSAHSRTQGEHRLVKSWRCSQNIPLAGSLSAATSSGPMHSCLGFSEDGSALAVCWAGPSNSGPSLVYIIDPHRGRVAHIREGLYSGIPRGCGFLDRYLVVLSDHLVSLDTVTDQIVFALMLVDRDDTQRFDKYTPLLSLNHRNQTFAITYPTSQPESSKSGHKLRFQVAVLEPTTPNPLFATRVRNAPRALLSSVKSGDYTVVDSTARILQLSSSNQMARVPIETSAIDLPLGTGLENIFGSRRLLAEASQSKLDGNRTEVQHGQTRNLADIFDIGPSFALPDVDVLLKDVVEMYSTKSVEA</sequence>
<accession>C4JX08</accession>
<evidence type="ECO:0000256" key="8">
    <source>
        <dbReference type="PROSITE-ProRule" id="PRU00221"/>
    </source>
</evidence>
<name>C4JX08_UNCRE</name>
<organism evidence="10 11">
    <name type="scientific">Uncinocarpus reesii (strain UAMH 1704)</name>
    <dbReference type="NCBI Taxonomy" id="336963"/>
    <lineage>
        <taxon>Eukaryota</taxon>
        <taxon>Fungi</taxon>
        <taxon>Dikarya</taxon>
        <taxon>Ascomycota</taxon>
        <taxon>Pezizomycotina</taxon>
        <taxon>Eurotiomycetes</taxon>
        <taxon>Eurotiomycetidae</taxon>
        <taxon>Onygenales</taxon>
        <taxon>Onygenaceae</taxon>
        <taxon>Uncinocarpus</taxon>
    </lineage>
</organism>
<keyword evidence="7" id="KW-0539">Nucleus</keyword>
<keyword evidence="4 8" id="KW-0853">WD repeat</keyword>
<feature type="region of interest" description="Disordered" evidence="9">
    <location>
        <begin position="447"/>
        <end position="472"/>
    </location>
</feature>
<evidence type="ECO:0000313" key="10">
    <source>
        <dbReference type="EMBL" id="EEP81316.1"/>
    </source>
</evidence>
<feature type="compositionally biased region" description="Polar residues" evidence="9">
    <location>
        <begin position="447"/>
        <end position="456"/>
    </location>
</feature>
<dbReference type="VEuPathDB" id="FungiDB:UREG_06181"/>
<evidence type="ECO:0000313" key="11">
    <source>
        <dbReference type="Proteomes" id="UP000002058"/>
    </source>
</evidence>
<dbReference type="SUPFAM" id="SSF50978">
    <property type="entry name" value="WD40 repeat-like"/>
    <property type="match status" value="1"/>
</dbReference>
<protein>
    <submittedName>
        <fullName evidence="10">Uncharacterized protein</fullName>
    </submittedName>
</protein>
<dbReference type="PANTHER" id="PTHR44215">
    <property type="entry name" value="WD REPEAT-CONTAINING PROTEIN 75"/>
    <property type="match status" value="1"/>
</dbReference>
<dbReference type="Proteomes" id="UP000002058">
    <property type="component" value="Unassembled WGS sequence"/>
</dbReference>
<evidence type="ECO:0000256" key="5">
    <source>
        <dbReference type="ARBA" id="ARBA00022737"/>
    </source>
</evidence>
<dbReference type="PANTHER" id="PTHR44215:SF1">
    <property type="entry name" value="WD REPEAT-CONTAINING PROTEIN 75"/>
    <property type="match status" value="1"/>
</dbReference>
<evidence type="ECO:0000256" key="3">
    <source>
        <dbReference type="ARBA" id="ARBA00022552"/>
    </source>
</evidence>
<comment type="subcellular location">
    <subcellularLocation>
        <location evidence="1">Nucleus</location>
        <location evidence="1">Nucleolus</location>
    </subcellularLocation>
</comment>
<evidence type="ECO:0000256" key="9">
    <source>
        <dbReference type="SAM" id="MobiDB-lite"/>
    </source>
</evidence>
<keyword evidence="2" id="KW-0690">Ribosome biogenesis</keyword>
<dbReference type="HOGENOM" id="CLU_005417_0_1_1"/>
<dbReference type="STRING" id="336963.C4JX08"/>
<dbReference type="GeneID" id="8441858"/>
<dbReference type="RefSeq" id="XP_002583214.1">
    <property type="nucleotide sequence ID" value="XM_002583168.1"/>
</dbReference>
<evidence type="ECO:0000256" key="7">
    <source>
        <dbReference type="ARBA" id="ARBA00023242"/>
    </source>
</evidence>
<dbReference type="eggNOG" id="KOG1963">
    <property type="taxonomic scope" value="Eukaryota"/>
</dbReference>
<feature type="region of interest" description="Disordered" evidence="9">
    <location>
        <begin position="1"/>
        <end position="70"/>
    </location>
</feature>
<dbReference type="Pfam" id="PF23869">
    <property type="entry name" value="Beta-prop_WDR75_1st"/>
    <property type="match status" value="1"/>
</dbReference>
<dbReference type="PROSITE" id="PS50082">
    <property type="entry name" value="WD_REPEATS_2"/>
    <property type="match status" value="1"/>
</dbReference>
<dbReference type="OMA" id="TRIDGPH"/>
<reference evidence="11" key="1">
    <citation type="journal article" date="2009" name="Genome Res.">
        <title>Comparative genomic analyses of the human fungal pathogens Coccidioides and their relatives.</title>
        <authorList>
            <person name="Sharpton T.J."/>
            <person name="Stajich J.E."/>
            <person name="Rounsley S.D."/>
            <person name="Gardner M.J."/>
            <person name="Wortman J.R."/>
            <person name="Jordar V.S."/>
            <person name="Maiti R."/>
            <person name="Kodira C.D."/>
            <person name="Neafsey D.E."/>
            <person name="Zeng Q."/>
            <person name="Hung C.-Y."/>
            <person name="McMahan C."/>
            <person name="Muszewska A."/>
            <person name="Grynberg M."/>
            <person name="Mandel M.A."/>
            <person name="Kellner E.M."/>
            <person name="Barker B.M."/>
            <person name="Galgiani J.N."/>
            <person name="Orbach M.J."/>
            <person name="Kirkland T.N."/>
            <person name="Cole G.T."/>
            <person name="Henn M.R."/>
            <person name="Birren B.W."/>
            <person name="Taylor J.W."/>
        </authorList>
    </citation>
    <scope>NUCLEOTIDE SEQUENCE [LARGE SCALE GENOMIC DNA]</scope>
    <source>
        <strain evidence="11">UAMH 1704</strain>
    </source>
</reference>
<keyword evidence="5" id="KW-0677">Repeat</keyword>
<dbReference type="OrthoDB" id="4096at2759"/>
<keyword evidence="3" id="KW-0698">rRNA processing</keyword>